<evidence type="ECO:0000256" key="1">
    <source>
        <dbReference type="ARBA" id="ARBA00004123"/>
    </source>
</evidence>
<feature type="region of interest" description="Disordered" evidence="8">
    <location>
        <begin position="1"/>
        <end position="42"/>
    </location>
</feature>
<dbReference type="GO" id="GO:0003677">
    <property type="term" value="F:DNA binding"/>
    <property type="evidence" value="ECO:0007669"/>
    <property type="project" value="UniProtKB-KW"/>
</dbReference>
<protein>
    <recommendedName>
        <fullName evidence="9">Core Histone H2A/H2B/H3 domain-containing protein</fullName>
    </recommendedName>
</protein>
<evidence type="ECO:0000256" key="6">
    <source>
        <dbReference type="ARBA" id="ARBA00023242"/>
    </source>
</evidence>
<dbReference type="Pfam" id="PF00125">
    <property type="entry name" value="Histone"/>
    <property type="match status" value="1"/>
</dbReference>
<dbReference type="CDD" id="cd22911">
    <property type="entry name" value="HFD_H3"/>
    <property type="match status" value="1"/>
</dbReference>
<dbReference type="Proteomes" id="UP000077671">
    <property type="component" value="Unassembled WGS sequence"/>
</dbReference>
<evidence type="ECO:0000256" key="5">
    <source>
        <dbReference type="ARBA" id="ARBA00023125"/>
    </source>
</evidence>
<dbReference type="PROSITE" id="PS00959">
    <property type="entry name" value="HISTONE_H3_2"/>
    <property type="match status" value="1"/>
</dbReference>
<dbReference type="InterPro" id="IPR007125">
    <property type="entry name" value="H2A/H2B/H3"/>
</dbReference>
<evidence type="ECO:0000256" key="4">
    <source>
        <dbReference type="ARBA" id="ARBA00022454"/>
    </source>
</evidence>
<evidence type="ECO:0000256" key="8">
    <source>
        <dbReference type="SAM" id="MobiDB-lite"/>
    </source>
</evidence>
<dbReference type="FunFam" id="1.10.20.10:FF:000085">
    <property type="entry name" value="Histone H3.2"/>
    <property type="match status" value="1"/>
</dbReference>
<keyword evidence="7" id="KW-0544">Nucleosome core</keyword>
<reference evidence="10" key="1">
    <citation type="submission" date="2016-04" db="EMBL/GenBank/DDBJ databases">
        <authorList>
            <person name="Nguyen H.D."/>
            <person name="Kesanakurti P."/>
            <person name="Cullis J."/>
            <person name="Levesque C.A."/>
            <person name="Hambleton S."/>
        </authorList>
    </citation>
    <scope>NUCLEOTIDE SEQUENCE</scope>
    <source>
        <strain evidence="10">DAOMC 238032</strain>
    </source>
</reference>
<evidence type="ECO:0000256" key="3">
    <source>
        <dbReference type="ARBA" id="ARBA00010343"/>
    </source>
</evidence>
<dbReference type="EMBL" id="LWDD02002166">
    <property type="protein sequence ID" value="KAE8242539.1"/>
    <property type="molecule type" value="Genomic_DNA"/>
</dbReference>
<dbReference type="GO" id="GO:0046982">
    <property type="term" value="F:protein heterodimerization activity"/>
    <property type="evidence" value="ECO:0007669"/>
    <property type="project" value="InterPro"/>
</dbReference>
<gene>
    <name evidence="10" type="ORF">A4X03_0g8012</name>
</gene>
<dbReference type="GO" id="GO:0000786">
    <property type="term" value="C:nucleosome"/>
    <property type="evidence" value="ECO:0007669"/>
    <property type="project" value="UniProtKB-KW"/>
</dbReference>
<dbReference type="Gene3D" id="1.10.20.10">
    <property type="entry name" value="Histone, subunit A"/>
    <property type="match status" value="1"/>
</dbReference>
<dbReference type="AlphaFoldDB" id="A0A8T8SLM3"/>
<comment type="subcellular location">
    <subcellularLocation>
        <location evidence="2">Chromosome</location>
    </subcellularLocation>
    <subcellularLocation>
        <location evidence="1">Nucleus</location>
    </subcellularLocation>
</comment>
<keyword evidence="6" id="KW-0539">Nucleus</keyword>
<dbReference type="SMART" id="SM00428">
    <property type="entry name" value="H3"/>
    <property type="match status" value="1"/>
</dbReference>
<dbReference type="PANTHER" id="PTHR11426">
    <property type="entry name" value="HISTONE H3"/>
    <property type="match status" value="1"/>
</dbReference>
<evidence type="ECO:0000256" key="2">
    <source>
        <dbReference type="ARBA" id="ARBA00004286"/>
    </source>
</evidence>
<keyword evidence="4" id="KW-0158">Chromosome</keyword>
<dbReference type="SUPFAM" id="SSF47113">
    <property type="entry name" value="Histone-fold"/>
    <property type="match status" value="1"/>
</dbReference>
<evidence type="ECO:0000259" key="9">
    <source>
        <dbReference type="Pfam" id="PF00125"/>
    </source>
</evidence>
<dbReference type="GO" id="GO:0030527">
    <property type="term" value="F:structural constituent of chromatin"/>
    <property type="evidence" value="ECO:0007669"/>
    <property type="project" value="InterPro"/>
</dbReference>
<evidence type="ECO:0000313" key="10">
    <source>
        <dbReference type="EMBL" id="KAE8242539.1"/>
    </source>
</evidence>
<name>A0A8T8SLM3_9BASI</name>
<comment type="similarity">
    <text evidence="3">Belongs to the histone H3 family.</text>
</comment>
<evidence type="ECO:0000313" key="11">
    <source>
        <dbReference type="Proteomes" id="UP000077671"/>
    </source>
</evidence>
<comment type="caution">
    <text evidence="10">The sequence shown here is derived from an EMBL/GenBank/DDBJ whole genome shotgun (WGS) entry which is preliminary data.</text>
</comment>
<evidence type="ECO:0000256" key="7">
    <source>
        <dbReference type="ARBA" id="ARBA00023269"/>
    </source>
</evidence>
<keyword evidence="5" id="KW-0238">DNA-binding</keyword>
<sequence>MARTKCVARYRSQGNYVPKPKSKARKAGPSSAKVDANSKDTNDPIIQVKARPGEVVLRDIRRYQRSTEHLLGALPFQRLVREITQNYTPPGTRQWHERMWYEGYRYTSTALEAIQDATEDYLVELLEDCAVAAAHAKRKTIMPVDMALARRLRGDTPRRPFLRH</sequence>
<accession>A0A8T8SLM3</accession>
<feature type="domain" description="Core Histone H2A/H2B/H3" evidence="9">
    <location>
        <begin position="52"/>
        <end position="152"/>
    </location>
</feature>
<organism evidence="10 11">
    <name type="scientific">Tilletia caries</name>
    <name type="common">wheat bunt fungus</name>
    <dbReference type="NCBI Taxonomy" id="13290"/>
    <lineage>
        <taxon>Eukaryota</taxon>
        <taxon>Fungi</taxon>
        <taxon>Dikarya</taxon>
        <taxon>Basidiomycota</taxon>
        <taxon>Ustilaginomycotina</taxon>
        <taxon>Exobasidiomycetes</taxon>
        <taxon>Tilletiales</taxon>
        <taxon>Tilletiaceae</taxon>
        <taxon>Tilletia</taxon>
    </lineage>
</organism>
<dbReference type="PRINTS" id="PR00622">
    <property type="entry name" value="HISTONEH3"/>
</dbReference>
<dbReference type="InterPro" id="IPR009072">
    <property type="entry name" value="Histone-fold"/>
</dbReference>
<dbReference type="InterPro" id="IPR000164">
    <property type="entry name" value="Histone_H3/CENP-A"/>
</dbReference>
<proteinExistence type="inferred from homology"/>
<dbReference type="GO" id="GO:0005634">
    <property type="term" value="C:nucleus"/>
    <property type="evidence" value="ECO:0007669"/>
    <property type="project" value="UniProtKB-SubCell"/>
</dbReference>
<reference evidence="10" key="2">
    <citation type="journal article" date="2019" name="IMA Fungus">
        <title>Genome sequencing and comparison of five Tilletia species to identify candidate genes for the detection of regulated species infecting wheat.</title>
        <authorList>
            <person name="Nguyen H.D.T."/>
            <person name="Sultana T."/>
            <person name="Kesanakurti P."/>
            <person name="Hambleton S."/>
        </authorList>
    </citation>
    <scope>NUCLEOTIDE SEQUENCE</scope>
    <source>
        <strain evidence="10">DAOMC 238032</strain>
    </source>
</reference>